<sequence length="294" mass="31425">MTAPSKVYICGKDSSNHAYVAGYMRRAVALVEAGRVKVHLVSQVPRPHGRLRRPAPGGSGAGVGALPRGAVLRITAYPGGAGAPPVHLVRRTLAPRLGPGRVCVRDPDGAVQVTFPMPALYKSGLPPRPPRHRAPPARRAPLRAHPRLAVRAEAQDLATAQVSPETMLHAYYGRSRGRGGTLRAATVLCSNTLCVGRVPRGLVVPLVVETGPRDAAVAAALRGRTVARTVARAVAAIARRATSRATCSRRTWSRRSARTASACGASTWWRDAYMREKKKKDGTALAPRLFPWHV</sequence>
<accession>A0A166VV83</accession>
<gene>
    <name evidence="1" type="ORF">FIBSPDRAFT_881880</name>
</gene>
<dbReference type="EMBL" id="KV417483">
    <property type="protein sequence ID" value="KZP33096.1"/>
    <property type="molecule type" value="Genomic_DNA"/>
</dbReference>
<proteinExistence type="predicted"/>
<evidence type="ECO:0000313" key="1">
    <source>
        <dbReference type="EMBL" id="KZP33096.1"/>
    </source>
</evidence>
<reference evidence="1" key="1">
    <citation type="journal article" date="2016" name="Mol. Biol. Evol.">
        <title>Comparative Genomics of Early-Diverging Mushroom-Forming Fungi Provides Insights into the Origins of Lignocellulose Decay Capabilities.</title>
        <authorList>
            <person name="Nagy L.G."/>
            <person name="Riley R."/>
            <person name="Tritt A."/>
            <person name="Adam C."/>
            <person name="Daum C."/>
            <person name="Floudas D."/>
            <person name="Sun H."/>
            <person name="Yadav J.S."/>
            <person name="Pangilinan J."/>
            <person name="Larsson K.H."/>
            <person name="Matsuura K."/>
            <person name="Barry K."/>
            <person name="Labutti K."/>
            <person name="Kuo R."/>
            <person name="Ohm R.A."/>
            <person name="Bhattacharya S.S."/>
            <person name="Shirouzu T."/>
            <person name="Yoshinaga Y."/>
            <person name="Martin F.M."/>
            <person name="Grigoriev I.V."/>
            <person name="Hibbett D.S."/>
        </authorList>
    </citation>
    <scope>NUCLEOTIDE SEQUENCE [LARGE SCALE GENOMIC DNA]</scope>
    <source>
        <strain evidence="1">CBS 109695</strain>
    </source>
</reference>
<dbReference type="AlphaFoldDB" id="A0A166VV83"/>
<name>A0A166VV83_9AGAM</name>
<organism evidence="1">
    <name type="scientific">Athelia psychrophila</name>
    <dbReference type="NCBI Taxonomy" id="1759441"/>
    <lineage>
        <taxon>Eukaryota</taxon>
        <taxon>Fungi</taxon>
        <taxon>Dikarya</taxon>
        <taxon>Basidiomycota</taxon>
        <taxon>Agaricomycotina</taxon>
        <taxon>Agaricomycetes</taxon>
        <taxon>Agaricomycetidae</taxon>
        <taxon>Atheliales</taxon>
        <taxon>Atheliaceae</taxon>
        <taxon>Athelia</taxon>
    </lineage>
</organism>
<protein>
    <submittedName>
        <fullName evidence="1">Uncharacterized protein</fullName>
    </submittedName>
</protein>